<feature type="chain" id="PRO_5027081634" evidence="7">
    <location>
        <begin position="24"/>
        <end position="264"/>
    </location>
</feature>
<dbReference type="RefSeq" id="XP_015524081.1">
    <property type="nucleotide sequence ID" value="XM_015668595.2"/>
</dbReference>
<dbReference type="InterPro" id="IPR009003">
    <property type="entry name" value="Peptidase_S1_PA"/>
</dbReference>
<evidence type="ECO:0000259" key="8">
    <source>
        <dbReference type="PROSITE" id="PS50240"/>
    </source>
</evidence>
<dbReference type="InterPro" id="IPR001314">
    <property type="entry name" value="Peptidase_S1A"/>
</dbReference>
<dbReference type="SMART" id="SM00020">
    <property type="entry name" value="Tryp_SPc"/>
    <property type="match status" value="1"/>
</dbReference>
<protein>
    <submittedName>
        <fullName evidence="10">Trypsin delta</fullName>
    </submittedName>
</protein>
<dbReference type="PANTHER" id="PTHR24276">
    <property type="entry name" value="POLYSERASE-RELATED"/>
    <property type="match status" value="1"/>
</dbReference>
<reference evidence="10" key="1">
    <citation type="submission" date="2025-08" db="UniProtKB">
        <authorList>
            <consortium name="RefSeq"/>
        </authorList>
    </citation>
    <scope>IDENTIFICATION</scope>
    <source>
        <tissue evidence="10">Thorax and Abdomen</tissue>
    </source>
</reference>
<dbReference type="InterPro" id="IPR033116">
    <property type="entry name" value="TRYPSIN_SER"/>
</dbReference>
<dbReference type="AlphaFoldDB" id="A0A6J0C9K9"/>
<dbReference type="Pfam" id="PF00089">
    <property type="entry name" value="Trypsin"/>
    <property type="match status" value="1"/>
</dbReference>
<evidence type="ECO:0000256" key="7">
    <source>
        <dbReference type="SAM" id="SignalP"/>
    </source>
</evidence>
<dbReference type="Proteomes" id="UP000829291">
    <property type="component" value="Chromosome 3"/>
</dbReference>
<evidence type="ECO:0000256" key="2">
    <source>
        <dbReference type="ARBA" id="ARBA00022670"/>
    </source>
</evidence>
<sequence>MSLFHHQIVFCLVFGLSVIFTNGASINFDVGLESRIVGGAQAEEGAIPYQVSLRLNGWPFCGGSIITVFHIVTAAHCVPGINISQLTVITGTNSLESGGETHGVVEVTSHESYVGSSDYWKYDIAILTLAAELTVTSLQSPIPIATVDPPDGAELLVSGWGRLFSESNAVPTKLQYLWVVAINNTECRETLREEVDDVHLCALRGVGSAVCSGDSGGPLVYNGTLVGVVSWGRSPCASGVPDAYVRMSLMLDFIERVIGTAVSK</sequence>
<dbReference type="PROSITE" id="PS00135">
    <property type="entry name" value="TRYPSIN_SER"/>
    <property type="match status" value="1"/>
</dbReference>
<keyword evidence="3 6" id="KW-0378">Hydrolase</keyword>
<feature type="domain" description="Peptidase S1" evidence="8">
    <location>
        <begin position="36"/>
        <end position="259"/>
    </location>
</feature>
<dbReference type="Gene3D" id="2.40.10.10">
    <property type="entry name" value="Trypsin-like serine proteases"/>
    <property type="match status" value="2"/>
</dbReference>
<name>A0A6J0C9K9_NEOLC</name>
<dbReference type="CDD" id="cd00190">
    <property type="entry name" value="Tryp_SPc"/>
    <property type="match status" value="1"/>
</dbReference>
<dbReference type="InterPro" id="IPR001254">
    <property type="entry name" value="Trypsin_dom"/>
</dbReference>
<keyword evidence="4 6" id="KW-0720">Serine protease</keyword>
<dbReference type="GeneID" id="107227450"/>
<dbReference type="InParanoid" id="A0A6J0C9K9"/>
<evidence type="ECO:0000256" key="6">
    <source>
        <dbReference type="RuleBase" id="RU363034"/>
    </source>
</evidence>
<evidence type="ECO:0000313" key="9">
    <source>
        <dbReference type="Proteomes" id="UP000829291"/>
    </source>
</evidence>
<dbReference type="PANTHER" id="PTHR24276:SF91">
    <property type="entry name" value="AT26814P-RELATED"/>
    <property type="match status" value="1"/>
</dbReference>
<keyword evidence="5" id="KW-1015">Disulfide bond</keyword>
<comment type="similarity">
    <text evidence="1">Belongs to the peptidase S1 family.</text>
</comment>
<keyword evidence="7" id="KW-0732">Signal</keyword>
<feature type="signal peptide" evidence="7">
    <location>
        <begin position="1"/>
        <end position="23"/>
    </location>
</feature>
<proteinExistence type="inferred from homology"/>
<dbReference type="InterPro" id="IPR018114">
    <property type="entry name" value="TRYPSIN_HIS"/>
</dbReference>
<accession>A0A6J0C9K9</accession>
<dbReference type="InterPro" id="IPR050430">
    <property type="entry name" value="Peptidase_S1"/>
</dbReference>
<organism evidence="10">
    <name type="scientific">Neodiprion lecontei</name>
    <name type="common">Redheaded pine sawfly</name>
    <dbReference type="NCBI Taxonomy" id="441921"/>
    <lineage>
        <taxon>Eukaryota</taxon>
        <taxon>Metazoa</taxon>
        <taxon>Ecdysozoa</taxon>
        <taxon>Arthropoda</taxon>
        <taxon>Hexapoda</taxon>
        <taxon>Insecta</taxon>
        <taxon>Pterygota</taxon>
        <taxon>Neoptera</taxon>
        <taxon>Endopterygota</taxon>
        <taxon>Hymenoptera</taxon>
        <taxon>Tenthredinoidea</taxon>
        <taxon>Diprionidae</taxon>
        <taxon>Diprioninae</taxon>
        <taxon>Neodiprion</taxon>
    </lineage>
</organism>
<gene>
    <name evidence="10" type="primary">LOC107227450</name>
</gene>
<dbReference type="GO" id="GO:0006508">
    <property type="term" value="P:proteolysis"/>
    <property type="evidence" value="ECO:0007669"/>
    <property type="project" value="UniProtKB-KW"/>
</dbReference>
<dbReference type="PROSITE" id="PS00134">
    <property type="entry name" value="TRYPSIN_HIS"/>
    <property type="match status" value="1"/>
</dbReference>
<dbReference type="KEGG" id="nlo:107227450"/>
<keyword evidence="9" id="KW-1185">Reference proteome</keyword>
<dbReference type="InterPro" id="IPR043504">
    <property type="entry name" value="Peptidase_S1_PA_chymotrypsin"/>
</dbReference>
<dbReference type="FunFam" id="2.40.10.10:FF:000034">
    <property type="entry name" value="Eupolytin"/>
    <property type="match status" value="1"/>
</dbReference>
<evidence type="ECO:0000256" key="1">
    <source>
        <dbReference type="ARBA" id="ARBA00007664"/>
    </source>
</evidence>
<dbReference type="PROSITE" id="PS50240">
    <property type="entry name" value="TRYPSIN_DOM"/>
    <property type="match status" value="1"/>
</dbReference>
<dbReference type="OrthoDB" id="6755574at2759"/>
<evidence type="ECO:0000256" key="5">
    <source>
        <dbReference type="ARBA" id="ARBA00023157"/>
    </source>
</evidence>
<dbReference type="SUPFAM" id="SSF50494">
    <property type="entry name" value="Trypsin-like serine proteases"/>
    <property type="match status" value="1"/>
</dbReference>
<dbReference type="PRINTS" id="PR00722">
    <property type="entry name" value="CHYMOTRYPSIN"/>
</dbReference>
<keyword evidence="2 6" id="KW-0645">Protease</keyword>
<evidence type="ECO:0000313" key="10">
    <source>
        <dbReference type="RefSeq" id="XP_015524081.1"/>
    </source>
</evidence>
<evidence type="ECO:0000256" key="4">
    <source>
        <dbReference type="ARBA" id="ARBA00022825"/>
    </source>
</evidence>
<dbReference type="GO" id="GO:0004252">
    <property type="term" value="F:serine-type endopeptidase activity"/>
    <property type="evidence" value="ECO:0007669"/>
    <property type="project" value="InterPro"/>
</dbReference>
<evidence type="ECO:0000256" key="3">
    <source>
        <dbReference type="ARBA" id="ARBA00022801"/>
    </source>
</evidence>